<sequence length="147" mass="16043">MRQVLGGISVRNSQVLDRFGWLAGIIVAALCFLGIAACGGRDERLDVVMNHDPGNAAADHYALALESVFSSSESVPEAQICRVHLIDVRKSFDQAESERVRVYFVLADHQGVVRSADTCGLPMNECVTIIAERSRVGCRKEKGLAFH</sequence>
<reference evidence="2" key="1">
    <citation type="submission" date="2020-11" db="EMBL/GenBank/DDBJ databases">
        <title>Enhanced detection system for hospital associated transmission using whole genome sequencing surveillance.</title>
        <authorList>
            <person name="Harrison L.H."/>
            <person name="Van Tyne D."/>
            <person name="Marsh J.W."/>
            <person name="Griffith M.P."/>
            <person name="Snyder D.J."/>
            <person name="Cooper V.S."/>
            <person name="Mustapha M."/>
        </authorList>
    </citation>
    <scope>NUCLEOTIDE SEQUENCE</scope>
    <source>
        <strain evidence="2">STEN00092</strain>
    </source>
</reference>
<dbReference type="Proteomes" id="UP000616785">
    <property type="component" value="Unassembled WGS sequence"/>
</dbReference>
<accession>A0AA41CHF2</accession>
<keyword evidence="1" id="KW-1133">Transmembrane helix</keyword>
<dbReference type="AlphaFoldDB" id="A0AA41CHF2"/>
<keyword evidence="1" id="KW-0472">Membrane</keyword>
<dbReference type="EMBL" id="JADUNO010000050">
    <property type="protein sequence ID" value="MBH1640578.1"/>
    <property type="molecule type" value="Genomic_DNA"/>
</dbReference>
<organism evidence="2 3">
    <name type="scientific">Stenotrophomonas maltophilia</name>
    <name type="common">Pseudomonas maltophilia</name>
    <name type="synonym">Xanthomonas maltophilia</name>
    <dbReference type="NCBI Taxonomy" id="40324"/>
    <lineage>
        <taxon>Bacteria</taxon>
        <taxon>Pseudomonadati</taxon>
        <taxon>Pseudomonadota</taxon>
        <taxon>Gammaproteobacteria</taxon>
        <taxon>Lysobacterales</taxon>
        <taxon>Lysobacteraceae</taxon>
        <taxon>Stenotrophomonas</taxon>
        <taxon>Stenotrophomonas maltophilia group</taxon>
    </lineage>
</organism>
<evidence type="ECO:0000256" key="1">
    <source>
        <dbReference type="SAM" id="Phobius"/>
    </source>
</evidence>
<feature type="transmembrane region" description="Helical" evidence="1">
    <location>
        <begin position="20"/>
        <end position="39"/>
    </location>
</feature>
<evidence type="ECO:0000313" key="3">
    <source>
        <dbReference type="Proteomes" id="UP000616785"/>
    </source>
</evidence>
<keyword evidence="1" id="KW-0812">Transmembrane</keyword>
<name>A0AA41CHF2_STEMA</name>
<gene>
    <name evidence="2" type="ORF">I5U57_14070</name>
</gene>
<evidence type="ECO:0000313" key="2">
    <source>
        <dbReference type="EMBL" id="MBH1640578.1"/>
    </source>
</evidence>
<evidence type="ECO:0008006" key="4">
    <source>
        <dbReference type="Google" id="ProtNLM"/>
    </source>
</evidence>
<proteinExistence type="predicted"/>
<protein>
    <recommendedName>
        <fullName evidence="4">Transmembrane protein</fullName>
    </recommendedName>
</protein>
<comment type="caution">
    <text evidence="2">The sequence shown here is derived from an EMBL/GenBank/DDBJ whole genome shotgun (WGS) entry which is preliminary data.</text>
</comment>